<accession>A0A4S5BLC5</accession>
<dbReference type="Proteomes" id="UP000306697">
    <property type="component" value="Unassembled WGS sequence"/>
</dbReference>
<evidence type="ECO:0000256" key="1">
    <source>
        <dbReference type="SAM" id="Phobius"/>
    </source>
</evidence>
<feature type="transmembrane region" description="Helical" evidence="1">
    <location>
        <begin position="20"/>
        <end position="39"/>
    </location>
</feature>
<dbReference type="AlphaFoldDB" id="A0A4S5BLC5"/>
<evidence type="ECO:0000313" key="3">
    <source>
        <dbReference type="Proteomes" id="UP000306697"/>
    </source>
</evidence>
<protein>
    <submittedName>
        <fullName evidence="2">Uncharacterized protein</fullName>
    </submittedName>
</protein>
<gene>
    <name evidence="2" type="ORF">E6L38_02665</name>
</gene>
<comment type="caution">
    <text evidence="2">The sequence shown here is derived from an EMBL/GenBank/DDBJ whole genome shotgun (WGS) entry which is preliminary data.</text>
</comment>
<dbReference type="EMBL" id="SSWL01000003">
    <property type="protein sequence ID" value="THJ30246.1"/>
    <property type="molecule type" value="Genomic_DNA"/>
</dbReference>
<organism evidence="2 3">
    <name type="scientific">Bifidobacterium longum subsp. infantis</name>
    <dbReference type="NCBI Taxonomy" id="1682"/>
    <lineage>
        <taxon>Bacteria</taxon>
        <taxon>Bacillati</taxon>
        <taxon>Actinomycetota</taxon>
        <taxon>Actinomycetes</taxon>
        <taxon>Bifidobacteriales</taxon>
        <taxon>Bifidobacteriaceae</taxon>
        <taxon>Bifidobacterium</taxon>
    </lineage>
</organism>
<dbReference type="RefSeq" id="WP_136500230.1">
    <property type="nucleotide sequence ID" value="NZ_SSWL01000003.1"/>
</dbReference>
<evidence type="ECO:0000313" key="2">
    <source>
        <dbReference type="EMBL" id="THJ30246.1"/>
    </source>
</evidence>
<sequence length="96" mass="11389">MSDKDMVTVYERRDGSKPELWRVYWCLAWDVFSSFWLAVGLMSRNYMTIIVQAFYLLLFLGLTVWHLNHLTWNITDYRVRVGTNLAKEAHVEQSGK</sequence>
<feature type="transmembrane region" description="Helical" evidence="1">
    <location>
        <begin position="46"/>
        <end position="67"/>
    </location>
</feature>
<reference evidence="2 3" key="1">
    <citation type="submission" date="2019-04" db="EMBL/GenBank/DDBJ databases">
        <title>Genome Announcement To Ensure Probiotic Safety of Bifidobacterium longum subsp infantis UBBI-01.</title>
        <authorList>
            <person name="Sulthana A."/>
            <person name="Lakshmi S.G."/>
            <person name="Madempudi R.S."/>
        </authorList>
    </citation>
    <scope>NUCLEOTIDE SEQUENCE [LARGE SCALE GENOMIC DNA]</scope>
    <source>
        <strain evidence="2 3">UBBI-01</strain>
    </source>
</reference>
<proteinExistence type="predicted"/>
<keyword evidence="1" id="KW-1133">Transmembrane helix</keyword>
<name>A0A4S5BLC5_BIFLI</name>
<keyword evidence="1" id="KW-0812">Transmembrane</keyword>
<keyword evidence="1" id="KW-0472">Membrane</keyword>